<sequence length="121" mass="13556">MRALLTAIAAILTFQTAFAAEDLPRFSVAYYVGAFAIKDDTGMKTVVQYLAGIRDHLYWQCEYDITVKELMDAANFHILAYKETHDAETFGDWSDNTPFGDVVFLGINNTLVTGKPEPCHK</sequence>
<evidence type="ECO:0000256" key="1">
    <source>
        <dbReference type="SAM" id="SignalP"/>
    </source>
</evidence>
<organism evidence="2 3">
    <name type="scientific">Rhizobium mongolense USDA 1844</name>
    <dbReference type="NCBI Taxonomy" id="1079460"/>
    <lineage>
        <taxon>Bacteria</taxon>
        <taxon>Pseudomonadati</taxon>
        <taxon>Pseudomonadota</taxon>
        <taxon>Alphaproteobacteria</taxon>
        <taxon>Hyphomicrobiales</taxon>
        <taxon>Rhizobiaceae</taxon>
        <taxon>Rhizobium/Agrobacterium group</taxon>
        <taxon>Rhizobium</taxon>
    </lineage>
</organism>
<dbReference type="AlphaFoldDB" id="A0A559TDZ7"/>
<evidence type="ECO:0000313" key="2">
    <source>
        <dbReference type="EMBL" id="TVZ72810.1"/>
    </source>
</evidence>
<gene>
    <name evidence="2" type="ORF">BCL32_0997</name>
</gene>
<protein>
    <submittedName>
        <fullName evidence="2">Uncharacterized protein</fullName>
    </submittedName>
</protein>
<evidence type="ECO:0000313" key="3">
    <source>
        <dbReference type="Proteomes" id="UP000319824"/>
    </source>
</evidence>
<name>A0A559TDZ7_9HYPH</name>
<comment type="caution">
    <text evidence="2">The sequence shown here is derived from an EMBL/GenBank/DDBJ whole genome shotgun (WGS) entry which is preliminary data.</text>
</comment>
<keyword evidence="1" id="KW-0732">Signal</keyword>
<reference evidence="2 3" key="1">
    <citation type="submission" date="2019-06" db="EMBL/GenBank/DDBJ databases">
        <title>Pac Bio to generate improved reference genome sequences for organisms with transposon mutant libraries (support for FEBA project).</title>
        <authorList>
            <person name="Blow M."/>
        </authorList>
    </citation>
    <scope>NUCLEOTIDE SEQUENCE [LARGE SCALE GENOMIC DNA]</scope>
    <source>
        <strain evidence="2 3">USDA 1844</strain>
    </source>
</reference>
<dbReference type="RefSeq" id="WP_022717932.1">
    <property type="nucleotide sequence ID" value="NZ_ATTQ01000019.1"/>
</dbReference>
<feature type="signal peptide" evidence="1">
    <location>
        <begin position="1"/>
        <end position="19"/>
    </location>
</feature>
<proteinExistence type="predicted"/>
<dbReference type="Proteomes" id="UP000319824">
    <property type="component" value="Unassembled WGS sequence"/>
</dbReference>
<dbReference type="EMBL" id="VISO01000002">
    <property type="protein sequence ID" value="TVZ72810.1"/>
    <property type="molecule type" value="Genomic_DNA"/>
</dbReference>
<accession>A0A559TDZ7</accession>
<feature type="chain" id="PRO_5021902582" evidence="1">
    <location>
        <begin position="20"/>
        <end position="121"/>
    </location>
</feature>